<organism evidence="7 8">
    <name type="scientific">Paraburkholderia acidisoli</name>
    <dbReference type="NCBI Taxonomy" id="2571748"/>
    <lineage>
        <taxon>Bacteria</taxon>
        <taxon>Pseudomonadati</taxon>
        <taxon>Pseudomonadota</taxon>
        <taxon>Betaproteobacteria</taxon>
        <taxon>Burkholderiales</taxon>
        <taxon>Burkholderiaceae</taxon>
        <taxon>Paraburkholderia</taxon>
    </lineage>
</organism>
<keyword evidence="3 5" id="KW-1133">Transmembrane helix</keyword>
<dbReference type="Pfam" id="PF04138">
    <property type="entry name" value="GtrA_DPMS_TM"/>
    <property type="match status" value="1"/>
</dbReference>
<keyword evidence="2 5" id="KW-0812">Transmembrane</keyword>
<evidence type="ECO:0000256" key="5">
    <source>
        <dbReference type="SAM" id="Phobius"/>
    </source>
</evidence>
<dbReference type="KEGG" id="pacs:FAZ98_03140"/>
<evidence type="ECO:0000313" key="7">
    <source>
        <dbReference type="EMBL" id="QGZ60811.1"/>
    </source>
</evidence>
<dbReference type="GO" id="GO:0016020">
    <property type="term" value="C:membrane"/>
    <property type="evidence" value="ECO:0007669"/>
    <property type="project" value="UniProtKB-SubCell"/>
</dbReference>
<feature type="transmembrane region" description="Helical" evidence="5">
    <location>
        <begin position="36"/>
        <end position="58"/>
    </location>
</feature>
<gene>
    <name evidence="7" type="ORF">FAZ98_03140</name>
</gene>
<evidence type="ECO:0000313" key="8">
    <source>
        <dbReference type="Proteomes" id="UP000433577"/>
    </source>
</evidence>
<reference evidence="7 8" key="1">
    <citation type="submission" date="2019-12" db="EMBL/GenBank/DDBJ databases">
        <title>Paraburkholderia acidiphila 7Q-K02 sp. nov and Paraburkholderia acidisoli DHF22 sp. nov., two strains isolated from forest soil.</title>
        <authorList>
            <person name="Gao Z."/>
            <person name="Qiu L."/>
        </authorList>
    </citation>
    <scope>NUCLEOTIDE SEQUENCE [LARGE SCALE GENOMIC DNA]</scope>
    <source>
        <strain evidence="7 8">DHF22</strain>
    </source>
</reference>
<evidence type="ECO:0000259" key="6">
    <source>
        <dbReference type="Pfam" id="PF04138"/>
    </source>
</evidence>
<evidence type="ECO:0000256" key="1">
    <source>
        <dbReference type="ARBA" id="ARBA00004141"/>
    </source>
</evidence>
<dbReference type="OrthoDB" id="565050at2"/>
<feature type="transmembrane region" description="Helical" evidence="5">
    <location>
        <begin position="107"/>
        <end position="127"/>
    </location>
</feature>
<sequence length="138" mass="15317">MLFATTRLATVYAVLALIATAANIGAQDLFVRAWSGPYAIALSVIVGTGVGLVVKYVLDKRYIFRFRANNAAHDLQTFFLYTVMGLVTTVIFWGFEFGFEHLFHTSTMRYVGGIIGLAFGYVAKYHLDKRFVFGARAA</sequence>
<dbReference type="EMBL" id="CP046913">
    <property type="protein sequence ID" value="QGZ60811.1"/>
    <property type="molecule type" value="Genomic_DNA"/>
</dbReference>
<proteinExistence type="predicted"/>
<feature type="transmembrane region" description="Helical" evidence="5">
    <location>
        <begin position="78"/>
        <end position="95"/>
    </location>
</feature>
<evidence type="ECO:0000256" key="2">
    <source>
        <dbReference type="ARBA" id="ARBA00022692"/>
    </source>
</evidence>
<keyword evidence="8" id="KW-1185">Reference proteome</keyword>
<evidence type="ECO:0000256" key="4">
    <source>
        <dbReference type="ARBA" id="ARBA00023136"/>
    </source>
</evidence>
<dbReference type="InterPro" id="IPR007267">
    <property type="entry name" value="GtrA_DPMS_TM"/>
</dbReference>
<protein>
    <submittedName>
        <fullName evidence="7">GtrA family protein</fullName>
    </submittedName>
</protein>
<dbReference type="RefSeq" id="WP_158948693.1">
    <property type="nucleotide sequence ID" value="NZ_CP046913.1"/>
</dbReference>
<evidence type="ECO:0000256" key="3">
    <source>
        <dbReference type="ARBA" id="ARBA00022989"/>
    </source>
</evidence>
<feature type="domain" description="GtrA/DPMS transmembrane" evidence="6">
    <location>
        <begin position="12"/>
        <end position="133"/>
    </location>
</feature>
<keyword evidence="4 5" id="KW-0472">Membrane</keyword>
<dbReference type="AlphaFoldDB" id="A0A7Z2GFF6"/>
<dbReference type="NCBIfam" id="NF037976">
    <property type="entry name" value="gtrA_1"/>
    <property type="match status" value="1"/>
</dbReference>
<dbReference type="Proteomes" id="UP000433577">
    <property type="component" value="Chromosome 1"/>
</dbReference>
<dbReference type="GO" id="GO:0000271">
    <property type="term" value="P:polysaccharide biosynthetic process"/>
    <property type="evidence" value="ECO:0007669"/>
    <property type="project" value="InterPro"/>
</dbReference>
<name>A0A7Z2GFF6_9BURK</name>
<accession>A0A7Z2GFF6</accession>
<comment type="subcellular location">
    <subcellularLocation>
        <location evidence="1">Membrane</location>
        <topology evidence="1">Multi-pass membrane protein</topology>
    </subcellularLocation>
</comment>